<organism evidence="2 3">
    <name type="scientific">Caballeronia ptereochthonis</name>
    <dbReference type="NCBI Taxonomy" id="1777144"/>
    <lineage>
        <taxon>Bacteria</taxon>
        <taxon>Pseudomonadati</taxon>
        <taxon>Pseudomonadota</taxon>
        <taxon>Betaproteobacteria</taxon>
        <taxon>Burkholderiales</taxon>
        <taxon>Burkholderiaceae</taxon>
        <taxon>Caballeronia</taxon>
    </lineage>
</organism>
<gene>
    <name evidence="2" type="ORF">AWB83_02386</name>
</gene>
<dbReference type="EMBL" id="FCOB02000009">
    <property type="protein sequence ID" value="SAK61514.1"/>
    <property type="molecule type" value="Genomic_DNA"/>
</dbReference>
<accession>A0A158AUI1</accession>
<dbReference type="OrthoDB" id="8636739at2"/>
<dbReference type="RefSeq" id="WP_087045491.1">
    <property type="nucleotide sequence ID" value="NZ_FCOB02000009.1"/>
</dbReference>
<protein>
    <submittedName>
        <fullName evidence="2">Integral membrane protein</fullName>
    </submittedName>
</protein>
<comment type="caution">
    <text evidence="2">The sequence shown here is derived from an EMBL/GenBank/DDBJ whole genome shotgun (WGS) entry which is preliminary data.</text>
</comment>
<dbReference type="STRING" id="1777144.AWB83_02386"/>
<evidence type="ECO:0000256" key="1">
    <source>
        <dbReference type="SAM" id="Phobius"/>
    </source>
</evidence>
<reference evidence="2" key="1">
    <citation type="submission" date="2016-01" db="EMBL/GenBank/DDBJ databases">
        <authorList>
            <person name="Peeters C."/>
        </authorList>
    </citation>
    <scope>NUCLEOTIDE SEQUENCE [LARGE SCALE GENOMIC DNA]</scope>
    <source>
        <strain evidence="2">LMG 29326</strain>
    </source>
</reference>
<keyword evidence="1" id="KW-0812">Transmembrane</keyword>
<name>A0A158AUI1_9BURK</name>
<dbReference type="AlphaFoldDB" id="A0A158AUI1"/>
<sequence>MSPCTLKTLAAVSLVLNVFLIGSIAGGAYWLSGPLAQKRTEAAQQRGIRFAAADLSPERQRQLREALRRTRRESLPLIRAARDGRIDLAHRLAAPEFDRKALDDALARTREADVTLRARIEGTVADFAATLTPEERLKLVGAMERYGPLRAVPPEERPQQSQ</sequence>
<evidence type="ECO:0000313" key="3">
    <source>
        <dbReference type="Proteomes" id="UP000054978"/>
    </source>
</evidence>
<evidence type="ECO:0000313" key="2">
    <source>
        <dbReference type="EMBL" id="SAK61514.1"/>
    </source>
</evidence>
<dbReference type="Pfam" id="PF13801">
    <property type="entry name" value="Metal_resist"/>
    <property type="match status" value="1"/>
</dbReference>
<proteinExistence type="predicted"/>
<keyword evidence="1" id="KW-0472">Membrane</keyword>
<keyword evidence="3" id="KW-1185">Reference proteome</keyword>
<feature type="transmembrane region" description="Helical" evidence="1">
    <location>
        <begin position="6"/>
        <end position="31"/>
    </location>
</feature>
<dbReference type="InterPro" id="IPR025961">
    <property type="entry name" value="Metal_resist"/>
</dbReference>
<keyword evidence="1" id="KW-1133">Transmembrane helix</keyword>
<dbReference type="Proteomes" id="UP000054978">
    <property type="component" value="Unassembled WGS sequence"/>
</dbReference>